<protein>
    <submittedName>
        <fullName evidence="2">GcrA cell cycle regulator</fullName>
    </submittedName>
</protein>
<reference evidence="2 3" key="1">
    <citation type="journal article" date="2014" name="Syst. Appl. Microbiol.">
        <title>Microsymbionts of Phaseolus vulgaris in acid and alkaline soils of Mexico.</title>
        <authorList>
            <person name="Verastegui-Valdes M.M."/>
            <person name="Zhang Y.J."/>
            <person name="Rivera-Orduna F.N."/>
            <person name="Cheng H.P."/>
            <person name="Sui X.H."/>
            <person name="Wang E.T."/>
        </authorList>
    </citation>
    <scope>NUCLEOTIDE SEQUENCE [LARGE SCALE GENOMIC DNA]</scope>
    <source>
        <strain evidence="2 3">FG01</strain>
    </source>
</reference>
<feature type="region of interest" description="Disordered" evidence="1">
    <location>
        <begin position="51"/>
        <end position="76"/>
    </location>
</feature>
<dbReference type="AlphaFoldDB" id="A0A2S3YLH9"/>
<proteinExistence type="predicted"/>
<organism evidence="2 3">
    <name type="scientific">Sinorhizobium americanum</name>
    <dbReference type="NCBI Taxonomy" id="194963"/>
    <lineage>
        <taxon>Bacteria</taxon>
        <taxon>Pseudomonadati</taxon>
        <taxon>Pseudomonadota</taxon>
        <taxon>Alphaproteobacteria</taxon>
        <taxon>Hyphomicrobiales</taxon>
        <taxon>Rhizobiaceae</taxon>
        <taxon>Sinorhizobium/Ensifer group</taxon>
        <taxon>Sinorhizobium</taxon>
    </lineage>
</organism>
<dbReference type="EMBL" id="LODU01000047">
    <property type="protein sequence ID" value="POH28830.1"/>
    <property type="molecule type" value="Genomic_DNA"/>
</dbReference>
<sequence length="146" mass="16707">MTIQHRPVDIEAASKLWRDDLSASQIASRFGVSRNVIVGIAFRNRAFFPEKQRSRSTRPEKAACPPRKVETRKLYTPHEAEPIPVSNYDAKRLPYAKHLVDLLPGECKWPLNNGGPYLFCAAKTAGKYCQHHQSRSLSTYRTKKQR</sequence>
<evidence type="ECO:0000313" key="3">
    <source>
        <dbReference type="Proteomes" id="UP000237511"/>
    </source>
</evidence>
<evidence type="ECO:0000256" key="1">
    <source>
        <dbReference type="SAM" id="MobiDB-lite"/>
    </source>
</evidence>
<dbReference type="InterPro" id="IPR011681">
    <property type="entry name" value="GcrA"/>
</dbReference>
<dbReference type="Pfam" id="PF07750">
    <property type="entry name" value="GcrA"/>
    <property type="match status" value="1"/>
</dbReference>
<evidence type="ECO:0000313" key="2">
    <source>
        <dbReference type="EMBL" id="POH28830.1"/>
    </source>
</evidence>
<name>A0A2S3YLH9_9HYPH</name>
<accession>A0A2S3YLH9</accession>
<gene>
    <name evidence="2" type="ORF">ATY31_20025</name>
</gene>
<comment type="caution">
    <text evidence="2">The sequence shown here is derived from an EMBL/GenBank/DDBJ whole genome shotgun (WGS) entry which is preliminary data.</text>
</comment>
<dbReference type="Proteomes" id="UP000237511">
    <property type="component" value="Unassembled WGS sequence"/>
</dbReference>
<dbReference type="RefSeq" id="WP_097525644.1">
    <property type="nucleotide sequence ID" value="NZ_LODU01000047.1"/>
</dbReference>